<feature type="region of interest" description="Disordered" evidence="1">
    <location>
        <begin position="71"/>
        <end position="93"/>
    </location>
</feature>
<feature type="domain" description="DUF4124" evidence="3">
    <location>
        <begin position="10"/>
        <end position="52"/>
    </location>
</feature>
<sequence>MFTRIAAGLLLCALAAPAAAQQIYKCVTKTGTEYQSTPCANGEAAKTWAVEVAPRSEGVIENERRLDAIRQQNSASIAPRPAPTQPVYRNGGGGARLHSISQYKDPDACEAAKAERERVFRMYGSNRPYMVGRRMDDMVWSACK</sequence>
<feature type="signal peptide" evidence="2">
    <location>
        <begin position="1"/>
        <end position="20"/>
    </location>
</feature>
<dbReference type="Proteomes" id="UP000634179">
    <property type="component" value="Unassembled WGS sequence"/>
</dbReference>
<evidence type="ECO:0000259" key="3">
    <source>
        <dbReference type="Pfam" id="PF13511"/>
    </source>
</evidence>
<proteinExistence type="predicted"/>
<gene>
    <name evidence="4" type="ORF">I5V89_05435</name>
</gene>
<dbReference type="EMBL" id="JADUOV010000003">
    <property type="protein sequence ID" value="MBH1789314.1"/>
    <property type="molecule type" value="Genomic_DNA"/>
</dbReference>
<dbReference type="Pfam" id="PF13511">
    <property type="entry name" value="DUF4124"/>
    <property type="match status" value="1"/>
</dbReference>
<evidence type="ECO:0000256" key="1">
    <source>
        <dbReference type="SAM" id="MobiDB-lite"/>
    </source>
</evidence>
<feature type="chain" id="PRO_5041295751" evidence="2">
    <location>
        <begin position="21"/>
        <end position="144"/>
    </location>
</feature>
<evidence type="ECO:0000313" key="4">
    <source>
        <dbReference type="EMBL" id="MBH1789314.1"/>
    </source>
</evidence>
<dbReference type="InterPro" id="IPR025392">
    <property type="entry name" value="DUF4124"/>
</dbReference>
<comment type="caution">
    <text evidence="4">The sequence shown here is derived from an EMBL/GenBank/DDBJ whole genome shotgun (WGS) entry which is preliminary data.</text>
</comment>
<organism evidence="4 5">
    <name type="scientific">Stenotrophomonas maltophilia</name>
    <name type="common">Pseudomonas maltophilia</name>
    <name type="synonym">Xanthomonas maltophilia</name>
    <dbReference type="NCBI Taxonomy" id="40324"/>
    <lineage>
        <taxon>Bacteria</taxon>
        <taxon>Pseudomonadati</taxon>
        <taxon>Pseudomonadota</taxon>
        <taxon>Gammaproteobacteria</taxon>
        <taxon>Lysobacterales</taxon>
        <taxon>Lysobacteraceae</taxon>
        <taxon>Stenotrophomonas</taxon>
        <taxon>Stenotrophomonas maltophilia group</taxon>
    </lineage>
</organism>
<evidence type="ECO:0000256" key="2">
    <source>
        <dbReference type="SAM" id="SignalP"/>
    </source>
</evidence>
<dbReference type="AlphaFoldDB" id="A0AA40Y1Y0"/>
<reference evidence="4" key="1">
    <citation type="submission" date="2020-11" db="EMBL/GenBank/DDBJ databases">
        <title>Enhanced detection system for hospital associated transmission using whole genome sequencing surveillance.</title>
        <authorList>
            <person name="Harrison L.H."/>
            <person name="Van Tyne D."/>
            <person name="Marsh J.W."/>
            <person name="Griffith M.P."/>
            <person name="Snyder D.J."/>
            <person name="Cooper V.S."/>
            <person name="Mustapha M."/>
        </authorList>
    </citation>
    <scope>NUCLEOTIDE SEQUENCE</scope>
    <source>
        <strain evidence="4">STEN00053</strain>
    </source>
</reference>
<protein>
    <submittedName>
        <fullName evidence="4">DUF4124 domain-containing protein</fullName>
    </submittedName>
</protein>
<name>A0AA40Y1Y0_STEMA</name>
<keyword evidence="2" id="KW-0732">Signal</keyword>
<accession>A0AA40Y1Y0</accession>
<evidence type="ECO:0000313" key="5">
    <source>
        <dbReference type="Proteomes" id="UP000634179"/>
    </source>
</evidence>